<organism evidence="5 6">
    <name type="scientific">Agromyces neolithicus</name>
    <dbReference type="NCBI Taxonomy" id="269420"/>
    <lineage>
        <taxon>Bacteria</taxon>
        <taxon>Bacillati</taxon>
        <taxon>Actinomycetota</taxon>
        <taxon>Actinomycetes</taxon>
        <taxon>Micrococcales</taxon>
        <taxon>Microbacteriaceae</taxon>
        <taxon>Agromyces</taxon>
    </lineage>
</organism>
<evidence type="ECO:0000313" key="6">
    <source>
        <dbReference type="Proteomes" id="UP001500002"/>
    </source>
</evidence>
<evidence type="ECO:0000256" key="3">
    <source>
        <dbReference type="ARBA" id="ARBA00023163"/>
    </source>
</evidence>
<keyword evidence="1" id="KW-0805">Transcription regulation</keyword>
<evidence type="ECO:0000259" key="4">
    <source>
        <dbReference type="PROSITE" id="PS50932"/>
    </source>
</evidence>
<sequence length="345" mass="36940">MGHDEVLSESEARRPTIYDVAKASNVSPSTVSRAFSKPGRVSTGTADRIRRVADELGYHHAPQPRAKPTSKTGMLAVVVADLANPFFVDIIQGARKEASVHRTTVLVIDAQESLDDERDAVERVAPLVDGIVLATSRMSESAIRAVARQTALVVLNRPMPDVPSAVTDNARGMHLAVEHLAGLGHRTFTYLAGPEASWADSMRWRSISQAATDRGVRVRRLGPSAPTAEGGAAAVTGFLARPSTAVVAYNDLMAMGFIEELAARGIRTPDDVSVIGFDDSTDRRFGDPMLTTVAVQHRLLGRFAVQMLLGQRIAPAGRPAMLAAELVVRRSTATPAEGLPRRLAS</sequence>
<dbReference type="CDD" id="cd01392">
    <property type="entry name" value="HTH_LacI"/>
    <property type="match status" value="1"/>
</dbReference>
<protein>
    <submittedName>
        <fullName evidence="5">LacI family DNA-binding transcriptional regulator</fullName>
    </submittedName>
</protein>
<evidence type="ECO:0000313" key="5">
    <source>
        <dbReference type="EMBL" id="GAA1815839.1"/>
    </source>
</evidence>
<keyword evidence="6" id="KW-1185">Reference proteome</keyword>
<dbReference type="SMART" id="SM00354">
    <property type="entry name" value="HTH_LACI"/>
    <property type="match status" value="1"/>
</dbReference>
<dbReference type="InterPro" id="IPR010982">
    <property type="entry name" value="Lambda_DNA-bd_dom_sf"/>
</dbReference>
<comment type="caution">
    <text evidence="5">The sequence shown here is derived from an EMBL/GenBank/DDBJ whole genome shotgun (WGS) entry which is preliminary data.</text>
</comment>
<proteinExistence type="predicted"/>
<evidence type="ECO:0000256" key="1">
    <source>
        <dbReference type="ARBA" id="ARBA00023015"/>
    </source>
</evidence>
<name>A0ABN2M967_9MICO</name>
<dbReference type="InterPro" id="IPR028082">
    <property type="entry name" value="Peripla_BP_I"/>
</dbReference>
<dbReference type="SUPFAM" id="SSF53822">
    <property type="entry name" value="Periplasmic binding protein-like I"/>
    <property type="match status" value="1"/>
</dbReference>
<accession>A0ABN2M967</accession>
<dbReference type="Gene3D" id="1.10.260.40">
    <property type="entry name" value="lambda repressor-like DNA-binding domains"/>
    <property type="match status" value="1"/>
</dbReference>
<evidence type="ECO:0000256" key="2">
    <source>
        <dbReference type="ARBA" id="ARBA00023125"/>
    </source>
</evidence>
<dbReference type="EMBL" id="BAAANJ010000012">
    <property type="protein sequence ID" value="GAA1815839.1"/>
    <property type="molecule type" value="Genomic_DNA"/>
</dbReference>
<dbReference type="RefSeq" id="WP_344296849.1">
    <property type="nucleotide sequence ID" value="NZ_BAAANJ010000012.1"/>
</dbReference>
<gene>
    <name evidence="5" type="ORF">GCM10009749_27070</name>
</gene>
<dbReference type="Pfam" id="PF13377">
    <property type="entry name" value="Peripla_BP_3"/>
    <property type="match status" value="1"/>
</dbReference>
<dbReference type="SUPFAM" id="SSF47413">
    <property type="entry name" value="lambda repressor-like DNA-binding domains"/>
    <property type="match status" value="1"/>
</dbReference>
<dbReference type="PANTHER" id="PTHR30146:SF138">
    <property type="entry name" value="TRANSCRIPTIONAL REGULATORY PROTEIN"/>
    <property type="match status" value="1"/>
</dbReference>
<dbReference type="CDD" id="cd06267">
    <property type="entry name" value="PBP1_LacI_sugar_binding-like"/>
    <property type="match status" value="1"/>
</dbReference>
<keyword evidence="2 5" id="KW-0238">DNA-binding</keyword>
<reference evidence="5 6" key="1">
    <citation type="journal article" date="2019" name="Int. J. Syst. Evol. Microbiol.">
        <title>The Global Catalogue of Microorganisms (GCM) 10K type strain sequencing project: providing services to taxonomists for standard genome sequencing and annotation.</title>
        <authorList>
            <consortium name="The Broad Institute Genomics Platform"/>
            <consortium name="The Broad Institute Genome Sequencing Center for Infectious Disease"/>
            <person name="Wu L."/>
            <person name="Ma J."/>
        </authorList>
    </citation>
    <scope>NUCLEOTIDE SEQUENCE [LARGE SCALE GENOMIC DNA]</scope>
    <source>
        <strain evidence="5 6">JCM 14322</strain>
    </source>
</reference>
<dbReference type="InterPro" id="IPR046335">
    <property type="entry name" value="LacI/GalR-like_sensor"/>
</dbReference>
<dbReference type="Proteomes" id="UP001500002">
    <property type="component" value="Unassembled WGS sequence"/>
</dbReference>
<feature type="domain" description="HTH lacI-type" evidence="4">
    <location>
        <begin position="15"/>
        <end position="69"/>
    </location>
</feature>
<dbReference type="GO" id="GO:0003677">
    <property type="term" value="F:DNA binding"/>
    <property type="evidence" value="ECO:0007669"/>
    <property type="project" value="UniProtKB-KW"/>
</dbReference>
<dbReference type="InterPro" id="IPR000843">
    <property type="entry name" value="HTH_LacI"/>
</dbReference>
<dbReference type="PROSITE" id="PS50932">
    <property type="entry name" value="HTH_LACI_2"/>
    <property type="match status" value="1"/>
</dbReference>
<dbReference type="Pfam" id="PF00356">
    <property type="entry name" value="LacI"/>
    <property type="match status" value="1"/>
</dbReference>
<dbReference type="PANTHER" id="PTHR30146">
    <property type="entry name" value="LACI-RELATED TRANSCRIPTIONAL REPRESSOR"/>
    <property type="match status" value="1"/>
</dbReference>
<dbReference type="Gene3D" id="3.40.50.2300">
    <property type="match status" value="2"/>
</dbReference>
<keyword evidence="3" id="KW-0804">Transcription</keyword>